<dbReference type="RefSeq" id="WP_052289773.1">
    <property type="nucleotide sequence ID" value="NZ_JTJC03000017.1"/>
</dbReference>
<sequence>MIRILLVDDQKLIRQGLKALLELDPEMDIIGSASDGQAAIEQVDMLKPDIALIDIRMPGMDGVTATRIISERFPATKTIVLSGYDDEEYLAEALRSGAKGYLLKDTPAEELVNVIRAVHKGYTQIGPGLLEKISGKITGRNSERIQAMPITKTTVAAETKVLSLWQRQVEQQLDRFDPESLSETIHLAISQNWVEELLAYVKQQLWEKPLNLSALYLAGVLSSQSHSPDRHAALRHLGVGFQAGIDQKLSSDDLLLFYQAGVDVDPATAFNWLTHINAPWNQNQDLSFLLTEALRLFGNSSQPYRTLLVLKQIRDLRAVSENCNALNEKIIALRQSLAQLKNFG</sequence>
<dbReference type="Pfam" id="PF00072">
    <property type="entry name" value="Response_reg"/>
    <property type="match status" value="1"/>
</dbReference>
<feature type="modified residue" description="4-aspartylphosphate" evidence="2">
    <location>
        <position position="54"/>
    </location>
</feature>
<keyword evidence="1" id="KW-0238">DNA-binding</keyword>
<dbReference type="InterPro" id="IPR058245">
    <property type="entry name" value="NreC/VraR/RcsB-like_REC"/>
</dbReference>
<feature type="domain" description="Response regulatory" evidence="3">
    <location>
        <begin position="3"/>
        <end position="119"/>
    </location>
</feature>
<dbReference type="PANTHER" id="PTHR43214">
    <property type="entry name" value="TWO-COMPONENT RESPONSE REGULATOR"/>
    <property type="match status" value="1"/>
</dbReference>
<keyword evidence="2" id="KW-0597">Phosphoprotein</keyword>
<dbReference type="Gene3D" id="3.40.50.2300">
    <property type="match status" value="1"/>
</dbReference>
<proteinExistence type="predicted"/>
<dbReference type="PANTHER" id="PTHR43214:SF43">
    <property type="entry name" value="TWO-COMPONENT RESPONSE REGULATOR"/>
    <property type="match status" value="1"/>
</dbReference>
<keyword evidence="5" id="KW-1185">Reference proteome</keyword>
<dbReference type="OrthoDB" id="509129at2"/>
<dbReference type="SMART" id="SM00448">
    <property type="entry name" value="REC"/>
    <property type="match status" value="1"/>
</dbReference>
<gene>
    <name evidence="4" type="ORF">QH73_0026995</name>
</gene>
<dbReference type="AlphaFoldDB" id="A0A9X5EBE0"/>
<dbReference type="CDD" id="cd17535">
    <property type="entry name" value="REC_NarL-like"/>
    <property type="match status" value="1"/>
</dbReference>
<evidence type="ECO:0000259" key="3">
    <source>
        <dbReference type="PROSITE" id="PS50110"/>
    </source>
</evidence>
<name>A0A9X5EBE0_9CYAN</name>
<organism evidence="4 5">
    <name type="scientific">Scytonema millei VB511283</name>
    <dbReference type="NCBI Taxonomy" id="1245923"/>
    <lineage>
        <taxon>Bacteria</taxon>
        <taxon>Bacillati</taxon>
        <taxon>Cyanobacteriota</taxon>
        <taxon>Cyanophyceae</taxon>
        <taxon>Nostocales</taxon>
        <taxon>Scytonemataceae</taxon>
        <taxon>Scytonema</taxon>
    </lineage>
</organism>
<dbReference type="GO" id="GO:0003677">
    <property type="term" value="F:DNA binding"/>
    <property type="evidence" value="ECO:0007669"/>
    <property type="project" value="UniProtKB-KW"/>
</dbReference>
<protein>
    <submittedName>
        <fullName evidence="4">Response regulator transcription factor</fullName>
    </submittedName>
</protein>
<dbReference type="Proteomes" id="UP000031532">
    <property type="component" value="Unassembled WGS sequence"/>
</dbReference>
<reference evidence="4 5" key="1">
    <citation type="journal article" date="2015" name="Genome Announc.">
        <title>Draft Genome Sequence of the Terrestrial Cyanobacterium Scytonema millei VB511283, Isolated from Eastern India.</title>
        <authorList>
            <person name="Sen D."/>
            <person name="Chandrababunaidu M.M."/>
            <person name="Singh D."/>
            <person name="Sanghi N."/>
            <person name="Ghorai A."/>
            <person name="Mishra G.P."/>
            <person name="Madduluri M."/>
            <person name="Adhikary S.P."/>
            <person name="Tripathy S."/>
        </authorList>
    </citation>
    <scope>NUCLEOTIDE SEQUENCE [LARGE SCALE GENOMIC DNA]</scope>
    <source>
        <strain evidence="4 5">VB511283</strain>
    </source>
</reference>
<evidence type="ECO:0000313" key="4">
    <source>
        <dbReference type="EMBL" id="NHC38226.1"/>
    </source>
</evidence>
<dbReference type="InterPro" id="IPR001789">
    <property type="entry name" value="Sig_transdc_resp-reg_receiver"/>
</dbReference>
<evidence type="ECO:0000256" key="2">
    <source>
        <dbReference type="PROSITE-ProRule" id="PRU00169"/>
    </source>
</evidence>
<dbReference type="InterPro" id="IPR011006">
    <property type="entry name" value="CheY-like_superfamily"/>
</dbReference>
<comment type="caution">
    <text evidence="4">The sequence shown here is derived from an EMBL/GenBank/DDBJ whole genome shotgun (WGS) entry which is preliminary data.</text>
</comment>
<evidence type="ECO:0000313" key="5">
    <source>
        <dbReference type="Proteomes" id="UP000031532"/>
    </source>
</evidence>
<evidence type="ECO:0000256" key="1">
    <source>
        <dbReference type="ARBA" id="ARBA00023125"/>
    </source>
</evidence>
<dbReference type="SUPFAM" id="SSF52172">
    <property type="entry name" value="CheY-like"/>
    <property type="match status" value="1"/>
</dbReference>
<dbReference type="InterPro" id="IPR039420">
    <property type="entry name" value="WalR-like"/>
</dbReference>
<dbReference type="PROSITE" id="PS50110">
    <property type="entry name" value="RESPONSE_REGULATORY"/>
    <property type="match status" value="1"/>
</dbReference>
<accession>A0A9X5EBE0</accession>
<dbReference type="GO" id="GO:0000160">
    <property type="term" value="P:phosphorelay signal transduction system"/>
    <property type="evidence" value="ECO:0007669"/>
    <property type="project" value="InterPro"/>
</dbReference>
<dbReference type="EMBL" id="JTJC03000017">
    <property type="protein sequence ID" value="NHC38226.1"/>
    <property type="molecule type" value="Genomic_DNA"/>
</dbReference>